<dbReference type="EMBL" id="BAAANF010000003">
    <property type="protein sequence ID" value="GAA1670357.1"/>
    <property type="molecule type" value="Genomic_DNA"/>
</dbReference>
<proteinExistence type="predicted"/>
<keyword evidence="3" id="KW-1185">Reference proteome</keyword>
<accession>A0ABP4SE69</accession>
<feature type="region of interest" description="Disordered" evidence="1">
    <location>
        <begin position="1"/>
        <end position="58"/>
    </location>
</feature>
<dbReference type="Proteomes" id="UP001500280">
    <property type="component" value="Unassembled WGS sequence"/>
</dbReference>
<protein>
    <submittedName>
        <fullName evidence="2">Uncharacterized protein</fullName>
    </submittedName>
</protein>
<sequence>MHRLRGHAGQTGQRERQTGNEGAGQRAHQEEKEHRPEGTGAGRLTSVHDPAQYGRSGAFGRPYVTELTHLTRNFTLCGHALTPRWHCARF</sequence>
<evidence type="ECO:0000313" key="3">
    <source>
        <dbReference type="Proteomes" id="UP001500280"/>
    </source>
</evidence>
<reference evidence="3" key="1">
    <citation type="journal article" date="2019" name="Int. J. Syst. Evol. Microbiol.">
        <title>The Global Catalogue of Microorganisms (GCM) 10K type strain sequencing project: providing services to taxonomists for standard genome sequencing and annotation.</title>
        <authorList>
            <consortium name="The Broad Institute Genomics Platform"/>
            <consortium name="The Broad Institute Genome Sequencing Center for Infectious Disease"/>
            <person name="Wu L."/>
            <person name="Ma J."/>
        </authorList>
    </citation>
    <scope>NUCLEOTIDE SEQUENCE [LARGE SCALE GENOMIC DNA]</scope>
    <source>
        <strain evidence="3">JCM 14307</strain>
    </source>
</reference>
<evidence type="ECO:0000313" key="2">
    <source>
        <dbReference type="EMBL" id="GAA1670357.1"/>
    </source>
</evidence>
<comment type="caution">
    <text evidence="2">The sequence shown here is derived from an EMBL/GenBank/DDBJ whole genome shotgun (WGS) entry which is preliminary data.</text>
</comment>
<name>A0ABP4SE69_9ACTN</name>
<evidence type="ECO:0000256" key="1">
    <source>
        <dbReference type="SAM" id="MobiDB-lite"/>
    </source>
</evidence>
<organism evidence="2 3">
    <name type="scientific">Kribbella yunnanensis</name>
    <dbReference type="NCBI Taxonomy" id="190194"/>
    <lineage>
        <taxon>Bacteria</taxon>
        <taxon>Bacillati</taxon>
        <taxon>Actinomycetota</taxon>
        <taxon>Actinomycetes</taxon>
        <taxon>Propionibacteriales</taxon>
        <taxon>Kribbellaceae</taxon>
        <taxon>Kribbella</taxon>
    </lineage>
</organism>
<feature type="compositionally biased region" description="Basic and acidic residues" evidence="1">
    <location>
        <begin position="27"/>
        <end position="37"/>
    </location>
</feature>
<gene>
    <name evidence="2" type="ORF">GCM10009745_11060</name>
</gene>